<dbReference type="RefSeq" id="WP_103806903.1">
    <property type="nucleotide sequence ID" value="NZ_PQVG01000009.1"/>
</dbReference>
<keyword evidence="2" id="KW-1185">Reference proteome</keyword>
<dbReference type="OrthoDB" id="49490at2"/>
<protein>
    <submittedName>
        <fullName evidence="1">Glycogen debranching protein</fullName>
    </submittedName>
</protein>
<dbReference type="InterPro" id="IPR012341">
    <property type="entry name" value="6hp_glycosidase-like_sf"/>
</dbReference>
<dbReference type="InterPro" id="IPR028028">
    <property type="entry name" value="DUF4450"/>
</dbReference>
<evidence type="ECO:0000313" key="1">
    <source>
        <dbReference type="EMBL" id="POY37230.1"/>
    </source>
</evidence>
<dbReference type="Gene3D" id="1.50.10.10">
    <property type="match status" value="1"/>
</dbReference>
<reference evidence="1 2" key="1">
    <citation type="submission" date="2018-01" db="EMBL/GenBank/DDBJ databases">
        <authorList>
            <person name="Gaut B.S."/>
            <person name="Morton B.R."/>
            <person name="Clegg M.T."/>
            <person name="Duvall M.R."/>
        </authorList>
    </citation>
    <scope>NUCLEOTIDE SEQUENCE [LARGE SCALE GENOMIC DNA]</scope>
    <source>
        <strain evidence="1 2">HR-AY</strain>
    </source>
</reference>
<dbReference type="Pfam" id="PF14614">
    <property type="entry name" value="DUF4450"/>
    <property type="match status" value="1"/>
</dbReference>
<name>A0A2S5A3S5_9FLAO</name>
<proteinExistence type="predicted"/>
<accession>A0A2S5A3S5</accession>
<gene>
    <name evidence="1" type="ORF">C3L50_14485</name>
</gene>
<evidence type="ECO:0000313" key="2">
    <source>
        <dbReference type="Proteomes" id="UP000237310"/>
    </source>
</evidence>
<dbReference type="GO" id="GO:0005975">
    <property type="term" value="P:carbohydrate metabolic process"/>
    <property type="evidence" value="ECO:0007669"/>
    <property type="project" value="InterPro"/>
</dbReference>
<dbReference type="EMBL" id="PQVG01000009">
    <property type="protein sequence ID" value="POY37230.1"/>
    <property type="molecule type" value="Genomic_DNA"/>
</dbReference>
<organism evidence="1 2">
    <name type="scientific">Flavobacterium alvei</name>
    <dbReference type="NCBI Taxonomy" id="2080416"/>
    <lineage>
        <taxon>Bacteria</taxon>
        <taxon>Pseudomonadati</taxon>
        <taxon>Bacteroidota</taxon>
        <taxon>Flavobacteriia</taxon>
        <taxon>Flavobacteriales</taxon>
        <taxon>Flavobacteriaceae</taxon>
        <taxon>Flavobacterium</taxon>
    </lineage>
</organism>
<dbReference type="Proteomes" id="UP000237310">
    <property type="component" value="Unassembled WGS sequence"/>
</dbReference>
<dbReference type="SUPFAM" id="SSF48208">
    <property type="entry name" value="Six-hairpin glycosidases"/>
    <property type="match status" value="1"/>
</dbReference>
<dbReference type="AlphaFoldDB" id="A0A2S5A3S5"/>
<sequence>MQLFKIKLKLTFFWIFVLLLSFPLASLSQEKNLPSERKIHYAPEGNSFVLKNGSRKFNRALYGTNTAFRVETGDLPEFALYLPGMGGNFKLGIQKGDQSKWITEATKIDARYTLGMMYYKIQDPILGNGELLLEVIALKNTEGLGLKVTGNNISNDISLIWAFGGASGKKFSRDGDIGADPESVFYMQPNYCTNNKYTVQKESFVLEYGSEVNKEKTGNTKSLIGFYPNSEIHLANANQQKSPLELFGSAPESLTVITGKIATISKNPLFWMIETDAKTQLKNQKELATIFENSVQETQLLANRIKVVTPNPYINTLGSALAIAADGIWESPAYLHGAIAWRMYLNAWRGAYTADPLGWHDRAKSHFSSYSKSQVTEPLSGPVTPDVSRNLARETEKMGTTLFTSGYISRRPNNNTIAHHYDMNLVFFDQMLRHFKWTGDVTFMKEMWPVIQRHLAWEKRNFDTNNDGLYDAYAAIWASDALQYSGGAVTHSSAYNYYSNKEVAAVAKYLKQDNSVFLNESKKIFDATNSQLWMPKKGIFAEYKDALGNQLVHDSPGVWSIYHTIDSELSNPFQSYQMLRYVDAKIPHIPMTAEGLDKKDLYAISTTNWQPYDWSLNNVALAEQLHTSLAFWQGGQSEKAFKMWESALIGSMYLGASPGGFEQLSFYDAMRGELYRDFADPIGMTSRTLVEGLFGIQPNALENRLTIQPGFPVEWNSASIEIPDASIAFTREKNTDSYEIKTHFTTKMDLKFVAKIPYENIKSVTINGEKATWKTISDAVGNPQLIVENPYNESYKVSITWEGEKLEEPQLDKVYCIGESIKLQTKKAKIIHIYDPQTALSEISKTNSELKANLKTKEDATFFVKLQQGNTTWWNPINLTVKPEIEVKSTRIENNNLLFAIKNNSQKAIDGNLIFTPFGKEISQKVSLNKDSETTISIPFENLISGTNAVELKTNEGKTTSLSFTNWDIVLPKETKLETISLSDKFNSKVTDIFKQEYLSPRPTSPTLQLPKQGIGNWCYPNLDVKIDDSGLRQNAKNSNQITSPQGVLFQTPSDTDSKNIAFTSMWDNFPDSISIPLSGKASHVYLMMAGTTNPMQSRFVNGELTVNYTDGTSEILQLKNPENWWPIEQDYFIDGLAFTTDAPKPPRMYLKSGIISRTFDDFTSIKGFSNYAVDGGAATILDLPLNKNKTLKNITLKSIANDVVIGLMSATLVR</sequence>
<dbReference type="CDD" id="cd11747">
    <property type="entry name" value="GH94N_like_1"/>
    <property type="match status" value="1"/>
</dbReference>
<comment type="caution">
    <text evidence="1">The sequence shown here is derived from an EMBL/GenBank/DDBJ whole genome shotgun (WGS) entry which is preliminary data.</text>
</comment>
<dbReference type="InterPro" id="IPR008928">
    <property type="entry name" value="6-hairpin_glycosidase_sf"/>
</dbReference>